<keyword evidence="1" id="KW-0812">Transmembrane</keyword>
<keyword evidence="1" id="KW-1133">Transmembrane helix</keyword>
<evidence type="ECO:0008006" key="3">
    <source>
        <dbReference type="Google" id="ProtNLM"/>
    </source>
</evidence>
<dbReference type="AlphaFoldDB" id="A0A6C0HP41"/>
<proteinExistence type="predicted"/>
<protein>
    <recommendedName>
        <fullName evidence="3">DUF202 domain-containing protein</fullName>
    </recommendedName>
</protein>
<organism evidence="2">
    <name type="scientific">viral metagenome</name>
    <dbReference type="NCBI Taxonomy" id="1070528"/>
    <lineage>
        <taxon>unclassified sequences</taxon>
        <taxon>metagenomes</taxon>
        <taxon>organismal metagenomes</taxon>
    </lineage>
</organism>
<name>A0A6C0HP41_9ZZZZ</name>
<dbReference type="EMBL" id="MN739997">
    <property type="protein sequence ID" value="QHT82157.1"/>
    <property type="molecule type" value="Genomic_DNA"/>
</dbReference>
<feature type="transmembrane region" description="Helical" evidence="1">
    <location>
        <begin position="51"/>
        <end position="71"/>
    </location>
</feature>
<evidence type="ECO:0000313" key="2">
    <source>
        <dbReference type="EMBL" id="QHT82157.1"/>
    </source>
</evidence>
<feature type="transmembrane region" description="Helical" evidence="1">
    <location>
        <begin position="83"/>
        <end position="105"/>
    </location>
</feature>
<keyword evidence="1" id="KW-0472">Membrane</keyword>
<accession>A0A6C0HP41</accession>
<reference evidence="2" key="1">
    <citation type="journal article" date="2020" name="Nature">
        <title>Giant virus diversity and host interactions through global metagenomics.</title>
        <authorList>
            <person name="Schulz F."/>
            <person name="Roux S."/>
            <person name="Paez-Espino D."/>
            <person name="Jungbluth S."/>
            <person name="Walsh D.A."/>
            <person name="Denef V.J."/>
            <person name="McMahon K.D."/>
            <person name="Konstantinidis K.T."/>
            <person name="Eloe-Fadrosh E.A."/>
            <person name="Kyrpides N.C."/>
            <person name="Woyke T."/>
        </authorList>
    </citation>
    <scope>NUCLEOTIDE SEQUENCE</scope>
    <source>
        <strain evidence="2">GVMAG-M-3300023184-161</strain>
    </source>
</reference>
<evidence type="ECO:0000256" key="1">
    <source>
        <dbReference type="SAM" id="Phobius"/>
    </source>
</evidence>
<sequence>MDVPEKRIETYDINQLELAILTTKLSNERTYLTYLKTGLAILAIAVPFKKYYIALIGAVLILCSTLEYYYINHKLNKRKKFDFDFGMFQLVPIITTILIIGIFYFEMKTVRK</sequence>